<dbReference type="Gene3D" id="3.40.630.10">
    <property type="entry name" value="Zn peptidases"/>
    <property type="match status" value="1"/>
</dbReference>
<dbReference type="SUPFAM" id="SSF53187">
    <property type="entry name" value="Zn-dependent exopeptidases"/>
    <property type="match status" value="1"/>
</dbReference>
<dbReference type="InterPro" id="IPR017144">
    <property type="entry name" value="Xaa-Arg_dipeptidase"/>
</dbReference>
<evidence type="ECO:0000313" key="3">
    <source>
        <dbReference type="Proteomes" id="UP000252797"/>
    </source>
</evidence>
<dbReference type="GO" id="GO:0016805">
    <property type="term" value="F:dipeptidase activity"/>
    <property type="evidence" value="ECO:0007669"/>
    <property type="project" value="InterPro"/>
</dbReference>
<accession>A0A367CJB4</accession>
<dbReference type="EMBL" id="LEPB01000002">
    <property type="protein sequence ID" value="RCA11773.1"/>
    <property type="molecule type" value="Genomic_DNA"/>
</dbReference>
<dbReference type="InterPro" id="IPR011650">
    <property type="entry name" value="Peptidase_M20_dimer"/>
</dbReference>
<dbReference type="GO" id="GO:0071713">
    <property type="term" value="F:para-aminobenzoyl-glutamate hydrolase activity"/>
    <property type="evidence" value="ECO:0007669"/>
    <property type="project" value="TreeGrafter"/>
</dbReference>
<name>A0A367CJB4_9ENTE</name>
<dbReference type="PIRSF" id="PIRSF037226">
    <property type="entry name" value="Amidohydrolase_ACY1L2_prd"/>
    <property type="match status" value="1"/>
</dbReference>
<dbReference type="GO" id="GO:0005737">
    <property type="term" value="C:cytoplasm"/>
    <property type="evidence" value="ECO:0007669"/>
    <property type="project" value="TreeGrafter"/>
</dbReference>
<dbReference type="GO" id="GO:0046657">
    <property type="term" value="P:folic acid catabolic process"/>
    <property type="evidence" value="ECO:0007669"/>
    <property type="project" value="TreeGrafter"/>
</dbReference>
<dbReference type="SUPFAM" id="SSF55031">
    <property type="entry name" value="Bacterial exopeptidase dimerisation domain"/>
    <property type="match status" value="1"/>
</dbReference>
<comment type="caution">
    <text evidence="2">The sequence shown here is derived from an EMBL/GenBank/DDBJ whole genome shotgun (WGS) entry which is preliminary data.</text>
</comment>
<dbReference type="PANTHER" id="PTHR30575">
    <property type="entry name" value="PEPTIDASE M20"/>
    <property type="match status" value="1"/>
</dbReference>
<dbReference type="Gene3D" id="3.30.70.360">
    <property type="match status" value="1"/>
</dbReference>
<dbReference type="InterPro" id="IPR052030">
    <property type="entry name" value="Peptidase_M20/M20A_hydrolases"/>
</dbReference>
<protein>
    <recommendedName>
        <fullName evidence="1">Peptidase M20 domain-containing protein 2</fullName>
    </recommendedName>
</protein>
<dbReference type="Pfam" id="PF07687">
    <property type="entry name" value="M20_dimer"/>
    <property type="match status" value="1"/>
</dbReference>
<proteinExistence type="inferred from homology"/>
<organism evidence="2 3">
    <name type="scientific">Enterococcus durans</name>
    <dbReference type="NCBI Taxonomy" id="53345"/>
    <lineage>
        <taxon>Bacteria</taxon>
        <taxon>Bacillati</taxon>
        <taxon>Bacillota</taxon>
        <taxon>Bacilli</taxon>
        <taxon>Lactobacillales</taxon>
        <taxon>Enterococcaceae</taxon>
        <taxon>Enterococcus</taxon>
    </lineage>
</organism>
<dbReference type="InterPro" id="IPR002933">
    <property type="entry name" value="Peptidase_M20"/>
</dbReference>
<dbReference type="PANTHER" id="PTHR30575:SF0">
    <property type="entry name" value="XAA-ARG DIPEPTIDASE"/>
    <property type="match status" value="1"/>
</dbReference>
<dbReference type="RefSeq" id="WP_081133966.1">
    <property type="nucleotide sequence ID" value="NZ_CP022930.1"/>
</dbReference>
<dbReference type="GeneID" id="56743334"/>
<dbReference type="FunFam" id="3.30.70.360:FF:000004">
    <property type="entry name" value="Peptidase M20 domain-containing protein 2"/>
    <property type="match status" value="1"/>
</dbReference>
<gene>
    <name evidence="2" type="ORF">EA71_00687</name>
</gene>
<dbReference type="InterPro" id="IPR017439">
    <property type="entry name" value="Amidohydrolase"/>
</dbReference>
<sequence length="408" mass="43921">MTTSTITTNQLQEAIQKRLSAYQELALDIHNHPEVSNYEFYSSSALVHQLEKEGFDVKTDVAGHRTGFDARFVSGKPGPVIAFLAEFDALPGIGHACGHNLFGTYSVLAASIIRERIAEIGGEIRVYGTPGEEGGENGSAKGSFVREGFFEDVDAALCVHPAYRYGKTTESLANDPVDIKFYGVASHAAAAPEKGINALEALIQVFNGINALRLQLPKDVNIHGIITDGGVAANVIPEYAAGRFYLRASNRPTLDEVYKKVENIVKGAALSTGATYEFGLFQNAVDDVIVTPSFDELFFQHIAEAGVPEEEIERKLRTSLGSSDVGNVSQVIPTIQPTVSISDDYIAGHSEEFKAAAKSEKGLASIAIAAECLAATALDLFENPELLAQIKEEHQQIVAKKKDEGSTF</sequence>
<evidence type="ECO:0000256" key="1">
    <source>
        <dbReference type="PIRNR" id="PIRNR037226"/>
    </source>
</evidence>
<comment type="similarity">
    <text evidence="1">Belongs to the peptidase M20A family.</text>
</comment>
<dbReference type="AlphaFoldDB" id="A0A367CJB4"/>
<dbReference type="InterPro" id="IPR036264">
    <property type="entry name" value="Bact_exopeptidase_dim_dom"/>
</dbReference>
<reference evidence="2 3" key="1">
    <citation type="submission" date="2015-06" db="EMBL/GenBank/DDBJ databases">
        <title>The Genome Sequence of Enterococcus durans 4EA1.</title>
        <authorList>
            <consortium name="The Broad Institute Genomics Platform"/>
            <consortium name="The Broad Institute Genome Sequencing Center for Infectious Disease"/>
            <person name="Earl A.M."/>
            <person name="Van Tyne D."/>
            <person name="Lebreton F."/>
            <person name="Saavedra J.T."/>
            <person name="Gilmore M.S."/>
            <person name="Manson Mcguire A."/>
            <person name="Clock S."/>
            <person name="Crupain M."/>
            <person name="Rangan U."/>
            <person name="Young S."/>
            <person name="Abouelleil A."/>
            <person name="Cao P."/>
            <person name="Chapman S.B."/>
            <person name="Griggs A."/>
            <person name="Priest M."/>
            <person name="Shea T."/>
            <person name="Wortman J."/>
            <person name="Nusbaum C."/>
            <person name="Birren B."/>
        </authorList>
    </citation>
    <scope>NUCLEOTIDE SEQUENCE [LARGE SCALE GENOMIC DNA]</scope>
    <source>
        <strain evidence="2 3">4EA1</strain>
    </source>
</reference>
<dbReference type="CDD" id="cd03887">
    <property type="entry name" value="M20_Acy1L2"/>
    <property type="match status" value="1"/>
</dbReference>
<dbReference type="Pfam" id="PF01546">
    <property type="entry name" value="Peptidase_M20"/>
    <property type="match status" value="1"/>
</dbReference>
<dbReference type="Proteomes" id="UP000252797">
    <property type="component" value="Unassembled WGS sequence"/>
</dbReference>
<dbReference type="NCBIfam" id="TIGR01891">
    <property type="entry name" value="amidohydrolases"/>
    <property type="match status" value="1"/>
</dbReference>
<evidence type="ECO:0000313" key="2">
    <source>
        <dbReference type="EMBL" id="RCA11773.1"/>
    </source>
</evidence>